<feature type="compositionally biased region" description="Low complexity" evidence="1">
    <location>
        <begin position="1"/>
        <end position="13"/>
    </location>
</feature>
<dbReference type="PANTHER" id="PTHR33050:SF7">
    <property type="entry name" value="RIBONUCLEASE H"/>
    <property type="match status" value="1"/>
</dbReference>
<reference evidence="2 3" key="1">
    <citation type="journal article" date="2020" name="ISME J.">
        <title>Uncovering the hidden diversity of litter-decomposition mechanisms in mushroom-forming fungi.</title>
        <authorList>
            <person name="Floudas D."/>
            <person name="Bentzer J."/>
            <person name="Ahren D."/>
            <person name="Johansson T."/>
            <person name="Persson P."/>
            <person name="Tunlid A."/>
        </authorList>
    </citation>
    <scope>NUCLEOTIDE SEQUENCE [LARGE SCALE GENOMIC DNA]</scope>
    <source>
        <strain evidence="2 3">CBS 101986</strain>
    </source>
</reference>
<dbReference type="SUPFAM" id="SSF56672">
    <property type="entry name" value="DNA/RNA polymerases"/>
    <property type="match status" value="1"/>
</dbReference>
<evidence type="ECO:0000256" key="1">
    <source>
        <dbReference type="SAM" id="MobiDB-lite"/>
    </source>
</evidence>
<protein>
    <recommendedName>
        <fullName evidence="4">Reverse transcriptase domain-containing protein</fullName>
    </recommendedName>
</protein>
<feature type="region of interest" description="Disordered" evidence="1">
    <location>
        <begin position="335"/>
        <end position="369"/>
    </location>
</feature>
<keyword evidence="3" id="KW-1185">Reference proteome</keyword>
<dbReference type="PANTHER" id="PTHR33050">
    <property type="entry name" value="REVERSE TRANSCRIPTASE DOMAIN-CONTAINING PROTEIN"/>
    <property type="match status" value="1"/>
</dbReference>
<accession>A0A8H5B712</accession>
<evidence type="ECO:0000313" key="3">
    <source>
        <dbReference type="Proteomes" id="UP000567179"/>
    </source>
</evidence>
<proteinExistence type="predicted"/>
<dbReference type="EMBL" id="JAACJJ010000032">
    <property type="protein sequence ID" value="KAF5317796.1"/>
    <property type="molecule type" value="Genomic_DNA"/>
</dbReference>
<feature type="region of interest" description="Disordered" evidence="1">
    <location>
        <begin position="1"/>
        <end position="106"/>
    </location>
</feature>
<dbReference type="InterPro" id="IPR052055">
    <property type="entry name" value="Hepadnavirus_pol/RT"/>
</dbReference>
<evidence type="ECO:0008006" key="4">
    <source>
        <dbReference type="Google" id="ProtNLM"/>
    </source>
</evidence>
<dbReference type="OrthoDB" id="3255824at2759"/>
<name>A0A8H5B712_9AGAR</name>
<dbReference type="InterPro" id="IPR043502">
    <property type="entry name" value="DNA/RNA_pol_sf"/>
</dbReference>
<feature type="compositionally biased region" description="Low complexity" evidence="1">
    <location>
        <begin position="360"/>
        <end position="369"/>
    </location>
</feature>
<gene>
    <name evidence="2" type="ORF">D9619_012672</name>
</gene>
<comment type="caution">
    <text evidence="2">The sequence shown here is derived from an EMBL/GenBank/DDBJ whole genome shotgun (WGS) entry which is preliminary data.</text>
</comment>
<feature type="compositionally biased region" description="Basic and acidic residues" evidence="1">
    <location>
        <begin position="349"/>
        <end position="359"/>
    </location>
</feature>
<sequence>MPSSSSSGPPAGAKGKEAPSGSGGSGHQLSRAERKERNAVINSLNAELQARRDDGDLDVPQGEPLHYLSPSPPPLRPSTPTREHSPLREGSLSPRRNSDSPVRPFMKSGPALPLAAQVAAGYILLSPVSRKKLRDAINEDVESGSAPNVNTASTEVLYSEDMEVPFVDEDSIPYSTHQHILTLIKYNYHCPIGLFTNKASKTFLRREHEITRLQVSFPDNKGVTQKRSIIDVNYFGRESEISFQDWTEGWNGYMSHLERHATPAVHDRWKRHRQRLASQPHELFPMLLKFDIEQREEYNTRRTAFNADDYNSRFQTAKAVYLATLASRPVAPLQHYEHSRASSSSGSKRKADAISRADDIPPSSSSSFRGASPPLCINCARAHLVASCTEEKRADGEQTPFALTTISTLALVALAKDPAMPNSTSAHFAEAHTLPSPGSVLPQGLNSRTDSTSPLAVSHCMSSQLHALATNDLSARIYTASRSLNAEPLMSTSSSHSHIFASRSVNSINVIPASIQSDPSNSRTCSELSHCLEASNSTTIAHPVSGPAVTLPSRSDFDTELEYLIHHTNSLSFDHLGSVSSHRPIPNISPITPSPFDHDEDYRKIHTPYSSSAFAIFLEKAGLIQQYPDLPLKINSGFSLGEDFPPLLTSDIPPNLPSADEHRDVIQNYINEELALGRFSGPYTQQELESKIGFFRSSPIQVVVKSTGPGTPDKYRCCRNLSFKGSSGRSVNDEIDSDDYPTEWYTAVDCAKIHLGAFPLPITDQSAEAVSSAPEGTQACTLDIEGAYRTVPVRPEDKKFIILHFEGHFYLDHDVPFGLRSASGLQGEVADATVDIWRSLGVYPIVKWVDDFVIFRFPSAHGTFLSDGRCYNYDLHKVKAVIQPLGIPWHPTKGQDFASSFSYMGFKWDIPSLTVSLLPEKRIVTLSKLANFDQRVLAFQQFTRKEVESINGTLSHVAFVYIRGRSHLRNLCAWIRMVSRTTTNVAPPHLLLSQT</sequence>
<dbReference type="Proteomes" id="UP000567179">
    <property type="component" value="Unassembled WGS sequence"/>
</dbReference>
<evidence type="ECO:0000313" key="2">
    <source>
        <dbReference type="EMBL" id="KAF5317796.1"/>
    </source>
</evidence>
<organism evidence="2 3">
    <name type="scientific">Psilocybe cf. subviscida</name>
    <dbReference type="NCBI Taxonomy" id="2480587"/>
    <lineage>
        <taxon>Eukaryota</taxon>
        <taxon>Fungi</taxon>
        <taxon>Dikarya</taxon>
        <taxon>Basidiomycota</taxon>
        <taxon>Agaricomycotina</taxon>
        <taxon>Agaricomycetes</taxon>
        <taxon>Agaricomycetidae</taxon>
        <taxon>Agaricales</taxon>
        <taxon>Agaricineae</taxon>
        <taxon>Strophariaceae</taxon>
        <taxon>Psilocybe</taxon>
    </lineage>
</organism>
<dbReference type="AlphaFoldDB" id="A0A8H5B712"/>